<keyword evidence="3" id="KW-1003">Cell membrane</keyword>
<dbReference type="PROSITE" id="PS50928">
    <property type="entry name" value="ABC_TM1"/>
    <property type="match status" value="1"/>
</dbReference>
<evidence type="ECO:0000256" key="2">
    <source>
        <dbReference type="ARBA" id="ARBA00022448"/>
    </source>
</evidence>
<dbReference type="Pfam" id="PF19300">
    <property type="entry name" value="BPD_transp_1_N"/>
    <property type="match status" value="1"/>
</dbReference>
<comment type="subcellular location">
    <subcellularLocation>
        <location evidence="1 7">Cell membrane</location>
        <topology evidence="1 7">Multi-pass membrane protein</topology>
    </subcellularLocation>
</comment>
<dbReference type="OrthoDB" id="9773683at2"/>
<feature type="transmembrane region" description="Helical" evidence="7">
    <location>
        <begin position="272"/>
        <end position="298"/>
    </location>
</feature>
<dbReference type="SUPFAM" id="SSF161098">
    <property type="entry name" value="MetI-like"/>
    <property type="match status" value="1"/>
</dbReference>
<dbReference type="PANTHER" id="PTHR43163:SF6">
    <property type="entry name" value="DIPEPTIDE TRANSPORT SYSTEM PERMEASE PROTEIN DPPB-RELATED"/>
    <property type="match status" value="1"/>
</dbReference>
<keyword evidence="2 7" id="KW-0813">Transport</keyword>
<comment type="caution">
    <text evidence="9">The sequence shown here is derived from an EMBL/GenBank/DDBJ whole genome shotgun (WGS) entry which is preliminary data.</text>
</comment>
<dbReference type="EMBL" id="SMAG01000001">
    <property type="protein sequence ID" value="TCS96910.1"/>
    <property type="molecule type" value="Genomic_DNA"/>
</dbReference>
<evidence type="ECO:0000259" key="8">
    <source>
        <dbReference type="PROSITE" id="PS50928"/>
    </source>
</evidence>
<dbReference type="InterPro" id="IPR045621">
    <property type="entry name" value="BPD_transp_1_N"/>
</dbReference>
<organism evidence="9 10">
    <name type="scientific">Hazenella coriacea</name>
    <dbReference type="NCBI Taxonomy" id="1179467"/>
    <lineage>
        <taxon>Bacteria</taxon>
        <taxon>Bacillati</taxon>
        <taxon>Bacillota</taxon>
        <taxon>Bacilli</taxon>
        <taxon>Bacillales</taxon>
        <taxon>Thermoactinomycetaceae</taxon>
        <taxon>Hazenella</taxon>
    </lineage>
</organism>
<proteinExistence type="inferred from homology"/>
<keyword evidence="5 7" id="KW-1133">Transmembrane helix</keyword>
<evidence type="ECO:0000256" key="6">
    <source>
        <dbReference type="ARBA" id="ARBA00023136"/>
    </source>
</evidence>
<sequence>MLRFTLKRFSYMIITLWVIATATFFLMHSLPGTPLQNEEKLPEAIKEQIIASYGLDQPLHIQYVKFLGQLVQGDLGKSLQYDGRPVAEMLMDGFGPSAIVGAQGIILGVMVGLLLGVVAGLKRGTIIDNFATMFSVAGVSIPSFVVGALLSFWIGVEFGWLPPALWGTYEHTILPSIALSLGVIAQISRYVRTEMVEVLDQDYMKTAKAKGLGKSSIVFNHALRNALIPAITILGPLTAGIITGSFIIELIFAIPGMGKYFIEAIGVRDYTMIMGATILYSALIVFMIFIVDILYGIIDPRIRVAAGKE</sequence>
<dbReference type="Proteomes" id="UP000294937">
    <property type="component" value="Unassembled WGS sequence"/>
</dbReference>
<gene>
    <name evidence="9" type="ORF">EDD58_101557</name>
</gene>
<dbReference type="InterPro" id="IPR000515">
    <property type="entry name" value="MetI-like"/>
</dbReference>
<dbReference type="GO" id="GO:0005886">
    <property type="term" value="C:plasma membrane"/>
    <property type="evidence" value="ECO:0007669"/>
    <property type="project" value="UniProtKB-SubCell"/>
</dbReference>
<evidence type="ECO:0000256" key="5">
    <source>
        <dbReference type="ARBA" id="ARBA00022989"/>
    </source>
</evidence>
<evidence type="ECO:0000256" key="1">
    <source>
        <dbReference type="ARBA" id="ARBA00004651"/>
    </source>
</evidence>
<dbReference type="RefSeq" id="WP_131923286.1">
    <property type="nucleotide sequence ID" value="NZ_SMAG01000001.1"/>
</dbReference>
<evidence type="ECO:0000256" key="3">
    <source>
        <dbReference type="ARBA" id="ARBA00022475"/>
    </source>
</evidence>
<dbReference type="CDD" id="cd06261">
    <property type="entry name" value="TM_PBP2"/>
    <property type="match status" value="1"/>
</dbReference>
<dbReference type="PANTHER" id="PTHR43163">
    <property type="entry name" value="DIPEPTIDE TRANSPORT SYSTEM PERMEASE PROTEIN DPPB-RELATED"/>
    <property type="match status" value="1"/>
</dbReference>
<name>A0A4R3LCB3_9BACL</name>
<keyword evidence="6 7" id="KW-0472">Membrane</keyword>
<evidence type="ECO:0000256" key="4">
    <source>
        <dbReference type="ARBA" id="ARBA00022692"/>
    </source>
</evidence>
<evidence type="ECO:0000256" key="7">
    <source>
        <dbReference type="RuleBase" id="RU363032"/>
    </source>
</evidence>
<comment type="similarity">
    <text evidence="7">Belongs to the binding-protein-dependent transport system permease family.</text>
</comment>
<protein>
    <submittedName>
        <fullName evidence="9">Oligopeptide transport system permease protein</fullName>
    </submittedName>
</protein>
<feature type="transmembrane region" description="Helical" evidence="7">
    <location>
        <begin position="133"/>
        <end position="153"/>
    </location>
</feature>
<dbReference type="GO" id="GO:0055085">
    <property type="term" value="P:transmembrane transport"/>
    <property type="evidence" value="ECO:0007669"/>
    <property type="project" value="InterPro"/>
</dbReference>
<dbReference type="Pfam" id="PF00528">
    <property type="entry name" value="BPD_transp_1"/>
    <property type="match status" value="1"/>
</dbReference>
<feature type="transmembrane region" description="Helical" evidence="7">
    <location>
        <begin position="9"/>
        <end position="30"/>
    </location>
</feature>
<dbReference type="InterPro" id="IPR035906">
    <property type="entry name" value="MetI-like_sf"/>
</dbReference>
<feature type="transmembrane region" description="Helical" evidence="7">
    <location>
        <begin position="98"/>
        <end position="121"/>
    </location>
</feature>
<keyword evidence="10" id="KW-1185">Reference proteome</keyword>
<reference evidence="9 10" key="1">
    <citation type="submission" date="2019-03" db="EMBL/GenBank/DDBJ databases">
        <title>Genomic Encyclopedia of Type Strains, Phase IV (KMG-IV): sequencing the most valuable type-strain genomes for metagenomic binning, comparative biology and taxonomic classification.</title>
        <authorList>
            <person name="Goeker M."/>
        </authorList>
    </citation>
    <scope>NUCLEOTIDE SEQUENCE [LARGE SCALE GENOMIC DNA]</scope>
    <source>
        <strain evidence="9 10">DSM 45707</strain>
    </source>
</reference>
<feature type="domain" description="ABC transmembrane type-1" evidence="8">
    <location>
        <begin position="94"/>
        <end position="295"/>
    </location>
</feature>
<evidence type="ECO:0000313" key="9">
    <source>
        <dbReference type="EMBL" id="TCS96910.1"/>
    </source>
</evidence>
<dbReference type="AlphaFoldDB" id="A0A4R3LCB3"/>
<feature type="transmembrane region" description="Helical" evidence="7">
    <location>
        <begin position="173"/>
        <end position="191"/>
    </location>
</feature>
<feature type="transmembrane region" description="Helical" evidence="7">
    <location>
        <begin position="226"/>
        <end position="252"/>
    </location>
</feature>
<dbReference type="Gene3D" id="1.10.3720.10">
    <property type="entry name" value="MetI-like"/>
    <property type="match status" value="1"/>
</dbReference>
<accession>A0A4R3LCB3</accession>
<evidence type="ECO:0000313" key="10">
    <source>
        <dbReference type="Proteomes" id="UP000294937"/>
    </source>
</evidence>
<keyword evidence="4 7" id="KW-0812">Transmembrane</keyword>